<comment type="caution">
    <text evidence="2">The sequence shown here is derived from an EMBL/GenBank/DDBJ whole genome shotgun (WGS) entry which is preliminary data.</text>
</comment>
<proteinExistence type="predicted"/>
<name>A0A8T1ES83_9STRA</name>
<sequence>MVFSIDDTPGNSLPVSLDTGGALTLTNTIRRRRTISGISLDIGQVKWQALRPYKLKPGKCDALTQASSLCNALSAAMEAVVATTNAVIQDECEKKDRSRPTVSKDPNVDLLYASESDGTSRASETSKRTVVEVNNTEDAGDQARKSQLGMGVSFHPRYPTLRRWKGG</sequence>
<protein>
    <submittedName>
        <fullName evidence="2">Uncharacterized protein</fullName>
    </submittedName>
</protein>
<evidence type="ECO:0000256" key="1">
    <source>
        <dbReference type="SAM" id="MobiDB-lite"/>
    </source>
</evidence>
<reference evidence="2" key="1">
    <citation type="submission" date="2018-10" db="EMBL/GenBank/DDBJ databases">
        <title>Effector identification in a new, highly contiguous assembly of the strawberry crown rot pathogen Phytophthora cactorum.</title>
        <authorList>
            <person name="Armitage A.D."/>
            <person name="Nellist C.F."/>
            <person name="Bates H."/>
            <person name="Vickerstaff R.J."/>
            <person name="Harrison R.J."/>
        </authorList>
    </citation>
    <scope>NUCLEOTIDE SEQUENCE</scope>
    <source>
        <strain evidence="2">4040</strain>
    </source>
</reference>
<evidence type="ECO:0000313" key="2">
    <source>
        <dbReference type="EMBL" id="KAG2954494.1"/>
    </source>
</evidence>
<dbReference type="VEuPathDB" id="FungiDB:PC110_g2948"/>
<dbReference type="Proteomes" id="UP000736787">
    <property type="component" value="Unassembled WGS sequence"/>
</dbReference>
<organism evidence="2 3">
    <name type="scientific">Phytophthora cactorum</name>
    <dbReference type="NCBI Taxonomy" id="29920"/>
    <lineage>
        <taxon>Eukaryota</taxon>
        <taxon>Sar</taxon>
        <taxon>Stramenopiles</taxon>
        <taxon>Oomycota</taxon>
        <taxon>Peronosporomycetes</taxon>
        <taxon>Peronosporales</taxon>
        <taxon>Peronosporaceae</taxon>
        <taxon>Phytophthora</taxon>
    </lineage>
</organism>
<gene>
    <name evidence="2" type="ORF">PC117_g1195</name>
</gene>
<accession>A0A8T1ES83</accession>
<evidence type="ECO:0000313" key="3">
    <source>
        <dbReference type="Proteomes" id="UP000736787"/>
    </source>
</evidence>
<feature type="region of interest" description="Disordered" evidence="1">
    <location>
        <begin position="90"/>
        <end position="154"/>
    </location>
</feature>
<dbReference type="AlphaFoldDB" id="A0A8T1ES83"/>
<dbReference type="EMBL" id="RCMK01000013">
    <property type="protein sequence ID" value="KAG2954494.1"/>
    <property type="molecule type" value="Genomic_DNA"/>
</dbReference>